<dbReference type="Gene3D" id="3.10.450.50">
    <property type="match status" value="1"/>
</dbReference>
<evidence type="ECO:0000256" key="3">
    <source>
        <dbReference type="ARBA" id="ARBA00022553"/>
    </source>
</evidence>
<dbReference type="InterPro" id="IPR003661">
    <property type="entry name" value="HisK_dim/P_dom"/>
</dbReference>
<dbReference type="InterPro" id="IPR036097">
    <property type="entry name" value="HisK_dim/P_sf"/>
</dbReference>
<gene>
    <name evidence="6" type="ORF">ACFQ39_03355</name>
</gene>
<dbReference type="PANTHER" id="PTHR43065:SF42">
    <property type="entry name" value="TWO-COMPONENT SENSOR PPRA"/>
    <property type="match status" value="1"/>
</dbReference>
<dbReference type="Pfam" id="PF02518">
    <property type="entry name" value="HATPase_c"/>
    <property type="match status" value="1"/>
</dbReference>
<evidence type="ECO:0000256" key="1">
    <source>
        <dbReference type="ARBA" id="ARBA00000085"/>
    </source>
</evidence>
<dbReference type="InterPro" id="IPR003594">
    <property type="entry name" value="HATPase_dom"/>
</dbReference>
<dbReference type="EMBL" id="JBHTMY010000002">
    <property type="protein sequence ID" value="MFD1314641.1"/>
    <property type="molecule type" value="Genomic_DNA"/>
</dbReference>
<feature type="coiled-coil region" evidence="4">
    <location>
        <begin position="1097"/>
        <end position="1141"/>
    </location>
</feature>
<accession>A0ABW3Y0C6</accession>
<keyword evidence="6" id="KW-0547">Nucleotide-binding</keyword>
<dbReference type="Proteomes" id="UP001597201">
    <property type="component" value="Unassembled WGS sequence"/>
</dbReference>
<dbReference type="Gene3D" id="1.10.287.130">
    <property type="match status" value="1"/>
</dbReference>
<protein>
    <recommendedName>
        <fullName evidence="2">histidine kinase</fullName>
        <ecNumber evidence="2">2.7.13.3</ecNumber>
    </recommendedName>
</protein>
<dbReference type="InterPro" id="IPR005467">
    <property type="entry name" value="His_kinase_dom"/>
</dbReference>
<keyword evidence="7" id="KW-1185">Reference proteome</keyword>
<evidence type="ECO:0000256" key="2">
    <source>
        <dbReference type="ARBA" id="ARBA00012438"/>
    </source>
</evidence>
<dbReference type="SUPFAM" id="SSF54427">
    <property type="entry name" value="NTF2-like"/>
    <property type="match status" value="1"/>
</dbReference>
<organism evidence="6 7">
    <name type="scientific">Namhaeicola litoreus</name>
    <dbReference type="NCBI Taxonomy" id="1052145"/>
    <lineage>
        <taxon>Bacteria</taxon>
        <taxon>Pseudomonadati</taxon>
        <taxon>Bacteroidota</taxon>
        <taxon>Flavobacteriia</taxon>
        <taxon>Flavobacteriales</taxon>
        <taxon>Flavobacteriaceae</taxon>
        <taxon>Namhaeicola</taxon>
    </lineage>
</organism>
<dbReference type="SUPFAM" id="SSF47384">
    <property type="entry name" value="Homodimeric domain of signal transducing histidine kinase"/>
    <property type="match status" value="1"/>
</dbReference>
<evidence type="ECO:0000313" key="6">
    <source>
        <dbReference type="EMBL" id="MFD1314641.1"/>
    </source>
</evidence>
<keyword evidence="6" id="KW-0067">ATP-binding</keyword>
<dbReference type="InterPro" id="IPR032710">
    <property type="entry name" value="NTF2-like_dom_sf"/>
</dbReference>
<dbReference type="InterPro" id="IPR036890">
    <property type="entry name" value="HATPase_C_sf"/>
</dbReference>
<comment type="caution">
    <text evidence="6">The sequence shown here is derived from an EMBL/GenBank/DDBJ whole genome shotgun (WGS) entry which is preliminary data.</text>
</comment>
<dbReference type="Gene3D" id="3.30.565.10">
    <property type="entry name" value="Histidine kinase-like ATPase, C-terminal domain"/>
    <property type="match status" value="1"/>
</dbReference>
<reference evidence="7" key="1">
    <citation type="journal article" date="2019" name="Int. J. Syst. Evol. Microbiol.">
        <title>The Global Catalogue of Microorganisms (GCM) 10K type strain sequencing project: providing services to taxonomists for standard genome sequencing and annotation.</title>
        <authorList>
            <consortium name="The Broad Institute Genomics Platform"/>
            <consortium name="The Broad Institute Genome Sequencing Center for Infectious Disease"/>
            <person name="Wu L."/>
            <person name="Ma J."/>
        </authorList>
    </citation>
    <scope>NUCLEOTIDE SEQUENCE [LARGE SCALE GENOMIC DNA]</scope>
    <source>
        <strain evidence="7">CCUG 61485</strain>
    </source>
</reference>
<proteinExistence type="predicted"/>
<dbReference type="CDD" id="cd00082">
    <property type="entry name" value="HisKA"/>
    <property type="match status" value="1"/>
</dbReference>
<dbReference type="InterPro" id="IPR037401">
    <property type="entry name" value="SnoaL-like"/>
</dbReference>
<comment type="catalytic activity">
    <reaction evidence="1">
        <text>ATP + protein L-histidine = ADP + protein N-phospho-L-histidine.</text>
        <dbReference type="EC" id="2.7.13.3"/>
    </reaction>
</comment>
<dbReference type="RefSeq" id="WP_377176441.1">
    <property type="nucleotide sequence ID" value="NZ_JBHTMY010000002.1"/>
</dbReference>
<dbReference type="Pfam" id="PF13474">
    <property type="entry name" value="SnoaL_3"/>
    <property type="match status" value="1"/>
</dbReference>
<dbReference type="PANTHER" id="PTHR43065">
    <property type="entry name" value="SENSOR HISTIDINE KINASE"/>
    <property type="match status" value="1"/>
</dbReference>
<dbReference type="EC" id="2.7.13.3" evidence="2"/>
<dbReference type="SMART" id="SM00388">
    <property type="entry name" value="HisKA"/>
    <property type="match status" value="1"/>
</dbReference>
<dbReference type="PROSITE" id="PS50109">
    <property type="entry name" value="HIS_KIN"/>
    <property type="match status" value="1"/>
</dbReference>
<evidence type="ECO:0000256" key="4">
    <source>
        <dbReference type="SAM" id="Coils"/>
    </source>
</evidence>
<dbReference type="SMART" id="SM00387">
    <property type="entry name" value="HATPase_c"/>
    <property type="match status" value="1"/>
</dbReference>
<name>A0ABW3Y0C6_9FLAO</name>
<evidence type="ECO:0000259" key="5">
    <source>
        <dbReference type="PROSITE" id="PS50109"/>
    </source>
</evidence>
<dbReference type="SUPFAM" id="SSF55874">
    <property type="entry name" value="ATPase domain of HSP90 chaperone/DNA topoisomerase II/histidine kinase"/>
    <property type="match status" value="1"/>
</dbReference>
<sequence length="1398" mass="160705">MNLTKKEQEALLQIYEEWWKSYLNGDVKTYDKYLDDGFHFVGSTNNEEFLSRKDTTDFFKATADQLAGKAELRNTTRNIELLSNELVMMTDVADAYVLSNSDWVFYSRFRFTSILKKKDIGWRFIYQHFSAPDSKADEGETLGTQKITKENRELKEAIKRRTIELEQKNRDLQIETSLERIRAQVTAMKDSADLLDIVVTMRAEFVSLGHEANYFWHMRWLPDTYKKAMTSGDGTRIGMVMSLPRHIHGDIEQVADWEKGNEPIHILAMDVDEAVAYVDKMITLGDFEQIDPQAPTLDDIRHIGGLTFVMARTTHGEIGYSLPGKQTHVPVENLNTLVRFAGVFDLAYKRFEDLKSAEHQHRQVQIELALERVRARAMAMHKSDELKEVVKEIFDQLAMLDINAEHAGIVVDYEPDKDWHFWIAERQDIPAKVTVPYLDLVWDRQFSEAKEQGKDFFTTLLDFEQKNNFYKTLLPHIEGLNKKAKDFYFNCPGLSISTAIQKDIGLYIENFSGTPYSEEENQIFKRFASVFQQAYTRFLDLQKAEAQAREAQIEAALEKVRSRSLAMHHSDELSEVSFELVKQIKALGINTWGCAFNIYGENESTEWFSNDKGAMPKYKTPREGIFLRYYQAGQKGEEMIIEEIEEDKCTAHYDYLCTLPIVGESLLKAKESGISFPSYQIDHAVFMKYGYLLFITFEPVPEAYDIFKRFAKVFEQTYTRFLDLQKAEAQAREAEIELALERVRARTMSMQSSEELADVAFILFEQLRSLGGNLWGTGFGLCEENSEEDEFWFANENGVFPRVAIPNNTDPAHKQMYEGWKKKTDFLSIEKADKELQQHYDYLLSLPEVRPFFEKIIDEGLAFPERQQWNAAYFSKGYLLIITLEPYPEMDIFKRFANVFEQTYTRFLDLQKAEAQTREAKIEAALEKVRSRTMAMQQSNELPLAANVLFSEVRKLGIPAWSCGYNILVEDKKFSECWMSSENEIQPVFKLPLTEHESLIPWYEAIINNNDFFVYEQGDDDLTEHYRYLGQLPGVKELFEQFAAANISLPTFQVNHLARFDQGFLLFITYERVPDAHDIFKRFTTVFNQTYTRFLDLKKAEDQAVRAEKDLIAIKVARQKAEEALAELKATQSQLIQQEKLASLGQLTAGIAHEIKNPLNFVNNFSEVSLELIDEALEEIEQISNNEHASLSAEILSDIKTNLRKIHEHGSRADGIVTSMLQHSRGGSGSLEPNNLNTLVKEYVNLSFHGMRASKYPINVEIRMDLDNKIQPVNLIREDFSRVILNLCNNAFDAMREKLNKNKDAGFLPHLTVQTKKLKNKVILSIKDNGPGIPVEIRDKILQPFFTTKKGTEGTGLGLSITHDIIKAHGGEIKIESTTGEGLTFDKSGTTFSIQLPV</sequence>
<feature type="domain" description="Histidine kinase" evidence="5">
    <location>
        <begin position="1150"/>
        <end position="1398"/>
    </location>
</feature>
<dbReference type="GO" id="GO:0005524">
    <property type="term" value="F:ATP binding"/>
    <property type="evidence" value="ECO:0007669"/>
    <property type="project" value="UniProtKB-KW"/>
</dbReference>
<evidence type="ECO:0000313" key="7">
    <source>
        <dbReference type="Proteomes" id="UP001597201"/>
    </source>
</evidence>
<dbReference type="PRINTS" id="PR00344">
    <property type="entry name" value="BCTRLSENSOR"/>
</dbReference>
<keyword evidence="4" id="KW-0175">Coiled coil</keyword>
<dbReference type="InterPro" id="IPR004358">
    <property type="entry name" value="Sig_transdc_His_kin-like_C"/>
</dbReference>
<keyword evidence="3" id="KW-0597">Phosphoprotein</keyword>